<dbReference type="GO" id="GO:0003729">
    <property type="term" value="F:mRNA binding"/>
    <property type="evidence" value="ECO:0007669"/>
    <property type="project" value="TreeGrafter"/>
</dbReference>
<feature type="region of interest" description="Disordered" evidence="6">
    <location>
        <begin position="562"/>
        <end position="583"/>
    </location>
</feature>
<comment type="similarity">
    <text evidence="1">Belongs to the SPT5 family.</text>
</comment>
<comment type="caution">
    <text evidence="9">The sequence shown here is derived from an EMBL/GenBank/DDBJ whole genome shotgun (WGS) entry which is preliminary data.</text>
</comment>
<reference evidence="9 10" key="1">
    <citation type="journal article" date="2018" name="Evol. Lett.">
        <title>Horizontal gene cluster transfer increased hallucinogenic mushroom diversity.</title>
        <authorList>
            <person name="Reynolds H.T."/>
            <person name="Vijayakumar V."/>
            <person name="Gluck-Thaler E."/>
            <person name="Korotkin H.B."/>
            <person name="Matheny P.B."/>
            <person name="Slot J.C."/>
        </authorList>
    </citation>
    <scope>NUCLEOTIDE SEQUENCE [LARGE SCALE GENOMIC DNA]</scope>
    <source>
        <strain evidence="9 10">SRW20</strain>
    </source>
</reference>
<evidence type="ECO:0000256" key="4">
    <source>
        <dbReference type="ARBA" id="ARBA00029865"/>
    </source>
</evidence>
<dbReference type="InterPro" id="IPR008991">
    <property type="entry name" value="Translation_prot_SH3-like_sf"/>
</dbReference>
<dbReference type="SUPFAM" id="SSF50104">
    <property type="entry name" value="Translation proteins SH3-like domain"/>
    <property type="match status" value="1"/>
</dbReference>
<dbReference type="GO" id="GO:0032044">
    <property type="term" value="C:DSIF complex"/>
    <property type="evidence" value="ECO:0007669"/>
    <property type="project" value="TreeGrafter"/>
</dbReference>
<sequence length="958" mass="107296">MADNRRPRKRARVSPVRRSLYILEKTWLFSGCKPANPFLDLEAQVEEDEEDVDSELEVPAEIFGVDEIEDEEEDVLSQRVLAQAVNETTGNVFWDQVVGRLEAQIHNLGRRILQDSETEDGGPTLPKPSDLLFEIPCTVGKEEALVFKLMTMAFALQDPKTFARSIFARKTMPGRVYVEVPSMERAKAIARIVPDLRGSKIQLVPQDWMTRLLQVAPRPAIKAQTWVRVCKPPKKYKMYQGDIAFVVKVERSRIQICLPQRYEVTEGEEGDALRPRRRLPVLVELDVLKAKLEQLKAKGEVIDHTDQGYLLIDGPVDMVTYGTHIWPIADEFRFFLGCTLLDDHLRANTQAMILKNALRPGDRVKVTAGSLLGLCGTVAELSEDTVDVHIESLDIRETVLLTEIRAYFKEGDLVRVKGGAWKDVVGWVTEVRDLRATVHRNDKHEEDAIALINLEFYEEVEMMQLRPIVPPAVRAFKEARALFERQSMRENPNAKYHGKQVMVTGGHHLKGVRGTIRDTTAAGDAIVEVHLFNLPRQKIPLKMLRIFRGNNLHAMIDGFQRADSETSSSGSSSSGPSRLANYPALTPMQDTMVCPSTPLPVEPSSNEDPAWDPSSATPRTIADADIEPPFWLSDERFMGVRVQLVERGGDPFRRMEFKGIAGDTVTVQDRMQTRSFALTKVIPIVANRKDDILACFAEGDHFGRMFKVKTFGSDKCVVRPLGMKSGKGEKLLTLETSSLVIVYPPTLLDLPSAPVPCSNSIASTPTLSVQASAIFSHPTPYHQPSSVTLQLPPSPHIHTLMVVDTEIASFYFLEDEFGGSSRQTTYGVKKMIERIIIPALDEVEIGLAGVLGPSFRLNDFCFLLCADLRGRPRALEQIIAVDAFDVYDKFCFSIEVLEQGTREKYSVLSNFVVGGNGWGRDVNDSRAIQVILEVVFASSWGFLGFLYVARHFLLNSHR</sequence>
<dbReference type="GO" id="GO:0032784">
    <property type="term" value="P:regulation of DNA-templated transcription elongation"/>
    <property type="evidence" value="ECO:0007669"/>
    <property type="project" value="InterPro"/>
</dbReference>
<keyword evidence="7" id="KW-0812">Transmembrane</keyword>
<evidence type="ECO:0000256" key="5">
    <source>
        <dbReference type="ARBA" id="ARBA00031006"/>
    </source>
</evidence>
<dbReference type="Gene3D" id="2.30.30.30">
    <property type="match status" value="1"/>
</dbReference>
<dbReference type="OrthoDB" id="9451329at2759"/>
<name>A0A409WZP8_9AGAR</name>
<evidence type="ECO:0000313" key="10">
    <source>
        <dbReference type="Proteomes" id="UP000284706"/>
    </source>
</evidence>
<evidence type="ECO:0000259" key="8">
    <source>
        <dbReference type="SMART" id="SM00739"/>
    </source>
</evidence>
<organism evidence="9 10">
    <name type="scientific">Gymnopilus dilepis</name>
    <dbReference type="NCBI Taxonomy" id="231916"/>
    <lineage>
        <taxon>Eukaryota</taxon>
        <taxon>Fungi</taxon>
        <taxon>Dikarya</taxon>
        <taxon>Basidiomycota</taxon>
        <taxon>Agaricomycotina</taxon>
        <taxon>Agaricomycetes</taxon>
        <taxon>Agaricomycetidae</taxon>
        <taxon>Agaricales</taxon>
        <taxon>Agaricineae</taxon>
        <taxon>Hymenogastraceae</taxon>
        <taxon>Gymnopilus</taxon>
    </lineage>
</organism>
<keyword evidence="10" id="KW-1185">Reference proteome</keyword>
<feature type="region of interest" description="Disordered" evidence="6">
    <location>
        <begin position="595"/>
        <end position="616"/>
    </location>
</feature>
<feature type="transmembrane region" description="Helical" evidence="7">
    <location>
        <begin position="930"/>
        <end position="949"/>
    </location>
</feature>
<evidence type="ECO:0000256" key="1">
    <source>
        <dbReference type="ARBA" id="ARBA00006956"/>
    </source>
</evidence>
<dbReference type="Proteomes" id="UP000284706">
    <property type="component" value="Unassembled WGS sequence"/>
</dbReference>
<protein>
    <recommendedName>
        <fullName evidence="4">Chromatin elongation factor SPT5</fullName>
    </recommendedName>
    <alternativeName>
        <fullName evidence="5">Chromatin elongation factor spt5</fullName>
    </alternativeName>
</protein>
<keyword evidence="7" id="KW-0472">Membrane</keyword>
<dbReference type="PANTHER" id="PTHR11125:SF7">
    <property type="entry name" value="TRANSCRIPTION ELONGATION FACTOR SPT5"/>
    <property type="match status" value="1"/>
</dbReference>
<dbReference type="STRING" id="231916.A0A409WZP8"/>
<feature type="domain" description="KOW" evidence="8">
    <location>
        <begin position="357"/>
        <end position="384"/>
    </location>
</feature>
<comment type="function">
    <text evidence="3">The SPT4-SPT5 complex mediates both activation and inhibition of transcription elongation, and plays a role in pre-mRNA processing. This complex seems to be important for the stability of the RNA polymerase II elongation machinery on the chromatin template but not for the inherent ability of this machinery to translocate down the gene.</text>
</comment>
<dbReference type="InParanoid" id="A0A409WZP8"/>
<evidence type="ECO:0000256" key="3">
    <source>
        <dbReference type="ARBA" id="ARBA00024691"/>
    </source>
</evidence>
<dbReference type="InterPro" id="IPR005100">
    <property type="entry name" value="NGN-domain"/>
</dbReference>
<dbReference type="Pfam" id="PF03439">
    <property type="entry name" value="Spt5-NGN"/>
    <property type="match status" value="1"/>
</dbReference>
<dbReference type="EMBL" id="NHYE01004541">
    <property type="protein sequence ID" value="PPQ83966.1"/>
    <property type="molecule type" value="Genomic_DNA"/>
</dbReference>
<dbReference type="InterPro" id="IPR005824">
    <property type="entry name" value="KOW"/>
</dbReference>
<feature type="domain" description="KOW" evidence="8">
    <location>
        <begin position="407"/>
        <end position="434"/>
    </location>
</feature>
<evidence type="ECO:0000256" key="6">
    <source>
        <dbReference type="SAM" id="MobiDB-lite"/>
    </source>
</evidence>
<proteinExistence type="inferred from homology"/>
<dbReference type="GO" id="GO:0006357">
    <property type="term" value="P:regulation of transcription by RNA polymerase II"/>
    <property type="evidence" value="ECO:0007669"/>
    <property type="project" value="InterPro"/>
</dbReference>
<dbReference type="SMART" id="SM00739">
    <property type="entry name" value="KOW"/>
    <property type="match status" value="2"/>
</dbReference>
<accession>A0A409WZP8</accession>
<keyword evidence="2" id="KW-0804">Transcription</keyword>
<dbReference type="Gene3D" id="3.30.70.940">
    <property type="entry name" value="NusG, N-terminal domain"/>
    <property type="match status" value="1"/>
</dbReference>
<evidence type="ECO:0000256" key="2">
    <source>
        <dbReference type="ARBA" id="ARBA00023163"/>
    </source>
</evidence>
<dbReference type="GO" id="GO:0006368">
    <property type="term" value="P:transcription elongation by RNA polymerase II"/>
    <property type="evidence" value="ECO:0007669"/>
    <property type="project" value="TreeGrafter"/>
</dbReference>
<dbReference type="InterPro" id="IPR039659">
    <property type="entry name" value="SPT5"/>
</dbReference>
<dbReference type="AlphaFoldDB" id="A0A409WZP8"/>
<feature type="compositionally biased region" description="Low complexity" evidence="6">
    <location>
        <begin position="567"/>
        <end position="577"/>
    </location>
</feature>
<evidence type="ECO:0000313" key="9">
    <source>
        <dbReference type="EMBL" id="PPQ83966.1"/>
    </source>
</evidence>
<evidence type="ECO:0000256" key="7">
    <source>
        <dbReference type="SAM" id="Phobius"/>
    </source>
</evidence>
<gene>
    <name evidence="9" type="ORF">CVT26_011328</name>
</gene>
<dbReference type="PANTHER" id="PTHR11125">
    <property type="entry name" value="SUPPRESSOR OF TY 5"/>
    <property type="match status" value="1"/>
</dbReference>
<keyword evidence="7" id="KW-1133">Transmembrane helix</keyword>
<dbReference type="InterPro" id="IPR036735">
    <property type="entry name" value="NGN_dom_sf"/>
</dbReference>
<dbReference type="InterPro" id="IPR014722">
    <property type="entry name" value="Rib_uL2_dom2"/>
</dbReference>